<dbReference type="Gene3D" id="1.25.40.10">
    <property type="entry name" value="Tetratricopeptide repeat domain"/>
    <property type="match status" value="1"/>
</dbReference>
<dbReference type="GO" id="GO:0036503">
    <property type="term" value="P:ERAD pathway"/>
    <property type="evidence" value="ECO:0007669"/>
    <property type="project" value="TreeGrafter"/>
</dbReference>
<dbReference type="SMART" id="SM00671">
    <property type="entry name" value="SEL1"/>
    <property type="match status" value="5"/>
</dbReference>
<dbReference type="PANTHER" id="PTHR11102:SF147">
    <property type="entry name" value="SEL1L ADAPTOR SUBUNIT OF ERAD E3 UBIQUITIN LIGASE"/>
    <property type="match status" value="1"/>
</dbReference>
<evidence type="ECO:0000313" key="1">
    <source>
        <dbReference type="EMBL" id="AVP97696.1"/>
    </source>
</evidence>
<reference evidence="1 2" key="1">
    <citation type="submission" date="2018-03" db="EMBL/GenBank/DDBJ databases">
        <title>Ahniella affigens gen. nov., sp. nov., a gammaproteobacterium isolated from sandy soil near a stream.</title>
        <authorList>
            <person name="Ko Y."/>
            <person name="Kim J.-H."/>
        </authorList>
    </citation>
    <scope>NUCLEOTIDE SEQUENCE [LARGE SCALE GENOMIC DNA]</scope>
    <source>
        <strain evidence="1 2">D13</strain>
    </source>
</reference>
<keyword evidence="2" id="KW-1185">Reference proteome</keyword>
<dbReference type="AlphaFoldDB" id="A0A2P1PS61"/>
<sequence>MHPTFVGRSGDVAAPFRCARIGVAAASAPVFVAILHADERMERTMHQMTAQAWRVALKAANRDDAESLCMLGYYVADGVRTRAGRLLATPDLPKAREYLERAAVLGSSSALIKLAELSSNASDTKAEMRYLRKALRLGDASAAYNLGICYRDLGCPRHAFQYYERAAALGELGAHVQIGLCAMLGHGTAQDFEVARKHFELALDPSGSNITPRDREDAQYWLALLNLLALVDRPQRQRARSWLLRADADGDHVAAAALLNVIGRKPKPASRT</sequence>
<dbReference type="PANTHER" id="PTHR11102">
    <property type="entry name" value="SEL-1-LIKE PROTEIN"/>
    <property type="match status" value="1"/>
</dbReference>
<accession>A0A2P1PS61</accession>
<dbReference type="InterPro" id="IPR006597">
    <property type="entry name" value="Sel1-like"/>
</dbReference>
<proteinExistence type="predicted"/>
<dbReference type="SUPFAM" id="SSF81901">
    <property type="entry name" value="HCP-like"/>
    <property type="match status" value="1"/>
</dbReference>
<dbReference type="InterPro" id="IPR011990">
    <property type="entry name" value="TPR-like_helical_dom_sf"/>
</dbReference>
<dbReference type="EMBL" id="CP027860">
    <property type="protein sequence ID" value="AVP97696.1"/>
    <property type="molecule type" value="Genomic_DNA"/>
</dbReference>
<gene>
    <name evidence="1" type="ORF">C7S18_11015</name>
</gene>
<organism evidence="1 2">
    <name type="scientific">Ahniella affigens</name>
    <dbReference type="NCBI Taxonomy" id="2021234"/>
    <lineage>
        <taxon>Bacteria</taxon>
        <taxon>Pseudomonadati</taxon>
        <taxon>Pseudomonadota</taxon>
        <taxon>Gammaproteobacteria</taxon>
        <taxon>Lysobacterales</taxon>
        <taxon>Rhodanobacteraceae</taxon>
        <taxon>Ahniella</taxon>
    </lineage>
</organism>
<dbReference type="OrthoDB" id="9792653at2"/>
<dbReference type="KEGG" id="xba:C7S18_11015"/>
<evidence type="ECO:0008006" key="3">
    <source>
        <dbReference type="Google" id="ProtNLM"/>
    </source>
</evidence>
<dbReference type="InterPro" id="IPR050767">
    <property type="entry name" value="Sel1_AlgK"/>
</dbReference>
<evidence type="ECO:0000313" key="2">
    <source>
        <dbReference type="Proteomes" id="UP000241074"/>
    </source>
</evidence>
<reference evidence="1 2" key="2">
    <citation type="submission" date="2018-03" db="EMBL/GenBank/DDBJ databases">
        <authorList>
            <person name="Keele B.F."/>
        </authorList>
    </citation>
    <scope>NUCLEOTIDE SEQUENCE [LARGE SCALE GENOMIC DNA]</scope>
    <source>
        <strain evidence="1 2">D13</strain>
    </source>
</reference>
<protein>
    <recommendedName>
        <fullName evidence="3">Sel1 repeat family protein</fullName>
    </recommendedName>
</protein>
<name>A0A2P1PS61_9GAMM</name>
<dbReference type="Proteomes" id="UP000241074">
    <property type="component" value="Chromosome"/>
</dbReference>
<dbReference type="Pfam" id="PF08238">
    <property type="entry name" value="Sel1"/>
    <property type="match status" value="4"/>
</dbReference>